<dbReference type="InterPro" id="IPR039872">
    <property type="entry name" value="KIAA0513"/>
</dbReference>
<name>A0A913Y5V0_EXADI</name>
<evidence type="ECO:0000313" key="3">
    <source>
        <dbReference type="Proteomes" id="UP000887567"/>
    </source>
</evidence>
<protein>
    <recommendedName>
        <fullName evidence="1">SBF1/SBF2 domain-containing protein</fullName>
    </recommendedName>
</protein>
<dbReference type="InterPro" id="IPR022096">
    <property type="entry name" value="SBF1/SBF2"/>
</dbReference>
<feature type="domain" description="SBF1/SBF2" evidence="1">
    <location>
        <begin position="64"/>
        <end position="182"/>
    </location>
</feature>
<organism evidence="2 3">
    <name type="scientific">Exaiptasia diaphana</name>
    <name type="common">Tropical sea anemone</name>
    <name type="synonym">Aiptasia pulchella</name>
    <dbReference type="NCBI Taxonomy" id="2652724"/>
    <lineage>
        <taxon>Eukaryota</taxon>
        <taxon>Metazoa</taxon>
        <taxon>Cnidaria</taxon>
        <taxon>Anthozoa</taxon>
        <taxon>Hexacorallia</taxon>
        <taxon>Actiniaria</taxon>
        <taxon>Aiptasiidae</taxon>
        <taxon>Exaiptasia</taxon>
    </lineage>
</organism>
<dbReference type="GeneID" id="110253088"/>
<evidence type="ECO:0000259" key="1">
    <source>
        <dbReference type="Pfam" id="PF12335"/>
    </source>
</evidence>
<dbReference type="PANTHER" id="PTHR13663">
    <property type="entry name" value="SIMILAR TO RIKEN CDNA 6430548M08"/>
    <property type="match status" value="1"/>
</dbReference>
<keyword evidence="3" id="KW-1185">Reference proteome</keyword>
<dbReference type="Proteomes" id="UP000887567">
    <property type="component" value="Unplaced"/>
</dbReference>
<proteinExistence type="predicted"/>
<dbReference type="OrthoDB" id="6268344at2759"/>
<dbReference type="EnsemblMetazoa" id="XM_021059961.2">
    <property type="protein sequence ID" value="XP_020915620.1"/>
    <property type="gene ID" value="LOC110253088"/>
</dbReference>
<dbReference type="RefSeq" id="XP_020915620.1">
    <property type="nucleotide sequence ID" value="XM_021059961.2"/>
</dbReference>
<sequence length="263" mass="30345">MDSPMSSDQEQDFLDEDEDEEDLFEKECDIFIHDFVIKIFSGSEITQEDKAKFGVVCQHSCGRQAFAKHIDAQRVYSKSVDEMTFYRLIQYFAVVLFECHQADDFVPAKNLMNMCFTFYHEFNPGDEVDTPKKEFLTAYLSSQPIWQSMRYWNAAFFDAVHSERGSPAISSKEWESWSSQEQLDYQECDKNSLFGKLGTFVSNMKAFGLSKDMCSEFLHKMSTIGDLEEDHVTMLEKSLESELECVPIRSFSRASLLSPPVTP</sequence>
<reference evidence="2" key="1">
    <citation type="submission" date="2022-11" db="UniProtKB">
        <authorList>
            <consortium name="EnsemblMetazoa"/>
        </authorList>
    </citation>
    <scope>IDENTIFICATION</scope>
</reference>
<dbReference type="KEGG" id="epa:110253088"/>
<dbReference type="PANTHER" id="PTHR13663:SF2">
    <property type="entry name" value="SIMILAR TO RIKEN CDNA 6430548M08"/>
    <property type="match status" value="1"/>
</dbReference>
<dbReference type="Pfam" id="PF12335">
    <property type="entry name" value="SBF2"/>
    <property type="match status" value="1"/>
</dbReference>
<dbReference type="OMA" id="HEVEMAG"/>
<dbReference type="AlphaFoldDB" id="A0A913Y5V0"/>
<evidence type="ECO:0000313" key="2">
    <source>
        <dbReference type="EnsemblMetazoa" id="XP_020915620.1"/>
    </source>
</evidence>
<accession>A0A913Y5V0</accession>